<dbReference type="PANTHER" id="PTHR14969">
    <property type="entry name" value="SPHINGOSINE-1-PHOSPHATE PHOSPHOHYDROLASE"/>
    <property type="match status" value="1"/>
</dbReference>
<feature type="transmembrane region" description="Helical" evidence="7">
    <location>
        <begin position="156"/>
        <end position="179"/>
    </location>
</feature>
<feature type="transmembrane region" description="Helical" evidence="7">
    <location>
        <begin position="61"/>
        <end position="81"/>
    </location>
</feature>
<dbReference type="EMBL" id="JAESWA010000024">
    <property type="protein sequence ID" value="MBL4933488.1"/>
    <property type="molecule type" value="Genomic_DNA"/>
</dbReference>
<keyword evidence="6 7" id="KW-0472">Membrane</keyword>
<dbReference type="RefSeq" id="WP_202768925.1">
    <property type="nucleotide sequence ID" value="NZ_JAESWA010000024.1"/>
</dbReference>
<evidence type="ECO:0000259" key="8">
    <source>
        <dbReference type="SMART" id="SM00014"/>
    </source>
</evidence>
<dbReference type="Proteomes" id="UP000623681">
    <property type="component" value="Unassembled WGS sequence"/>
</dbReference>
<organism evidence="9 10">
    <name type="scientific">Clostridium paridis</name>
    <dbReference type="NCBI Taxonomy" id="2803863"/>
    <lineage>
        <taxon>Bacteria</taxon>
        <taxon>Bacillati</taxon>
        <taxon>Bacillota</taxon>
        <taxon>Clostridia</taxon>
        <taxon>Eubacteriales</taxon>
        <taxon>Clostridiaceae</taxon>
        <taxon>Clostridium</taxon>
    </lineage>
</organism>
<evidence type="ECO:0000256" key="6">
    <source>
        <dbReference type="ARBA" id="ARBA00023136"/>
    </source>
</evidence>
<feature type="transmembrane region" description="Helical" evidence="7">
    <location>
        <begin position="31"/>
        <end position="55"/>
    </location>
</feature>
<protein>
    <submittedName>
        <fullName evidence="9">Phosphatase PAP2 family protein</fullName>
    </submittedName>
</protein>
<keyword evidence="5 7" id="KW-1133">Transmembrane helix</keyword>
<gene>
    <name evidence="9" type="ORF">JK634_16980</name>
</gene>
<feature type="domain" description="Phosphatidic acid phosphatase type 2/haloperoxidase" evidence="8">
    <location>
        <begin position="62"/>
        <end position="171"/>
    </location>
</feature>
<dbReference type="Gene3D" id="1.20.144.10">
    <property type="entry name" value="Phosphatidic acid phosphatase type 2/haloperoxidase"/>
    <property type="match status" value="1"/>
</dbReference>
<name>A0A937FI00_9CLOT</name>
<accession>A0A937FI00</accession>
<dbReference type="SUPFAM" id="SSF48317">
    <property type="entry name" value="Acid phosphatase/Vanadium-dependent haloperoxidase"/>
    <property type="match status" value="1"/>
</dbReference>
<dbReference type="PANTHER" id="PTHR14969:SF62">
    <property type="entry name" value="DECAPRENYLPHOSPHORYL-5-PHOSPHORIBOSE PHOSPHATASE RV3807C-RELATED"/>
    <property type="match status" value="1"/>
</dbReference>
<evidence type="ECO:0000256" key="5">
    <source>
        <dbReference type="ARBA" id="ARBA00022989"/>
    </source>
</evidence>
<dbReference type="GO" id="GO:0016787">
    <property type="term" value="F:hydrolase activity"/>
    <property type="evidence" value="ECO:0007669"/>
    <property type="project" value="UniProtKB-KW"/>
</dbReference>
<reference evidence="9" key="1">
    <citation type="submission" date="2021-01" db="EMBL/GenBank/DDBJ databases">
        <title>Genome public.</title>
        <authorList>
            <person name="Liu C."/>
            <person name="Sun Q."/>
        </authorList>
    </citation>
    <scope>NUCLEOTIDE SEQUENCE</scope>
    <source>
        <strain evidence="9">YIM B02565</strain>
    </source>
</reference>
<comment type="subcellular location">
    <subcellularLocation>
        <location evidence="1">Cell membrane</location>
        <topology evidence="1">Multi-pass membrane protein</topology>
    </subcellularLocation>
</comment>
<dbReference type="InterPro" id="IPR036938">
    <property type="entry name" value="PAP2/HPO_sf"/>
</dbReference>
<keyword evidence="4" id="KW-0378">Hydrolase</keyword>
<proteinExistence type="predicted"/>
<evidence type="ECO:0000256" key="3">
    <source>
        <dbReference type="ARBA" id="ARBA00022692"/>
    </source>
</evidence>
<comment type="caution">
    <text evidence="9">The sequence shown here is derived from an EMBL/GenBank/DDBJ whole genome shotgun (WGS) entry which is preliminary data.</text>
</comment>
<evidence type="ECO:0000256" key="4">
    <source>
        <dbReference type="ARBA" id="ARBA00022801"/>
    </source>
</evidence>
<keyword evidence="2" id="KW-1003">Cell membrane</keyword>
<dbReference type="AlphaFoldDB" id="A0A937FI00"/>
<dbReference type="GO" id="GO:0005886">
    <property type="term" value="C:plasma membrane"/>
    <property type="evidence" value="ECO:0007669"/>
    <property type="project" value="UniProtKB-SubCell"/>
</dbReference>
<evidence type="ECO:0000313" key="9">
    <source>
        <dbReference type="EMBL" id="MBL4933488.1"/>
    </source>
</evidence>
<keyword evidence="10" id="KW-1185">Reference proteome</keyword>
<dbReference type="Pfam" id="PF01569">
    <property type="entry name" value="PAP2"/>
    <property type="match status" value="1"/>
</dbReference>
<evidence type="ECO:0000313" key="10">
    <source>
        <dbReference type="Proteomes" id="UP000623681"/>
    </source>
</evidence>
<sequence length="190" mass="21345">MCFNVLRKINTFDNYGLYIVRKYLKNKYLDSVMPIVTSMGNLGLVWIVIAAILIANKPYRLIGYTVILTLIVSTLIGEGIVKHIVRRIRPCDYNGSELLIAKPLTYSFPSGHTLSSFAVAGVLSIYFSEYKLIFVGIAFLIALSRLYLYVHYPTDVIAGVLIGIMCSKLIFIMIQSGYIDKIAILYKSIV</sequence>
<dbReference type="InterPro" id="IPR000326">
    <property type="entry name" value="PAP2/HPO"/>
</dbReference>
<dbReference type="SMART" id="SM00014">
    <property type="entry name" value="acidPPc"/>
    <property type="match status" value="1"/>
</dbReference>
<keyword evidence="3 7" id="KW-0812">Transmembrane</keyword>
<evidence type="ECO:0000256" key="1">
    <source>
        <dbReference type="ARBA" id="ARBA00004651"/>
    </source>
</evidence>
<evidence type="ECO:0000256" key="7">
    <source>
        <dbReference type="SAM" id="Phobius"/>
    </source>
</evidence>
<evidence type="ECO:0000256" key="2">
    <source>
        <dbReference type="ARBA" id="ARBA00022475"/>
    </source>
</evidence>